<keyword evidence="2" id="KW-0472">Membrane</keyword>
<dbReference type="Pfam" id="PF12273">
    <property type="entry name" value="RCR"/>
    <property type="match status" value="1"/>
</dbReference>
<proteinExistence type="predicted"/>
<comment type="caution">
    <text evidence="3">The sequence shown here is derived from an EMBL/GenBank/DDBJ whole genome shotgun (WGS) entry which is preliminary data.</text>
</comment>
<organism evidence="3 4">
    <name type="scientific">Trichoglossum hirsutum</name>
    <dbReference type="NCBI Taxonomy" id="265104"/>
    <lineage>
        <taxon>Eukaryota</taxon>
        <taxon>Fungi</taxon>
        <taxon>Dikarya</taxon>
        <taxon>Ascomycota</taxon>
        <taxon>Pezizomycotina</taxon>
        <taxon>Geoglossomycetes</taxon>
        <taxon>Geoglossales</taxon>
        <taxon>Geoglossaceae</taxon>
        <taxon>Trichoglossum</taxon>
    </lineage>
</organism>
<keyword evidence="4" id="KW-1185">Reference proteome</keyword>
<feature type="compositionally biased region" description="Pro residues" evidence="1">
    <location>
        <begin position="97"/>
        <end position="112"/>
    </location>
</feature>
<name>A0A9P8L984_9PEZI</name>
<dbReference type="InterPro" id="IPR020999">
    <property type="entry name" value="Chitin_synth_reg_RCR"/>
</dbReference>
<evidence type="ECO:0000256" key="1">
    <source>
        <dbReference type="SAM" id="MobiDB-lite"/>
    </source>
</evidence>
<dbReference type="AlphaFoldDB" id="A0A9P8L984"/>
<feature type="compositionally biased region" description="Polar residues" evidence="1">
    <location>
        <begin position="114"/>
        <end position="135"/>
    </location>
</feature>
<evidence type="ECO:0000313" key="4">
    <source>
        <dbReference type="Proteomes" id="UP000750711"/>
    </source>
</evidence>
<keyword evidence="2" id="KW-1133">Transmembrane helix</keyword>
<evidence type="ECO:0000313" key="3">
    <source>
        <dbReference type="EMBL" id="KAH0556763.1"/>
    </source>
</evidence>
<dbReference type="EMBL" id="JAGHQM010001019">
    <property type="protein sequence ID" value="KAH0556763.1"/>
    <property type="molecule type" value="Genomic_DNA"/>
</dbReference>
<protein>
    <submittedName>
        <fullName evidence="3">Uncharacterized protein</fullName>
    </submittedName>
</protein>
<evidence type="ECO:0000256" key="2">
    <source>
        <dbReference type="SAM" id="Phobius"/>
    </source>
</evidence>
<keyword evidence="2" id="KW-0812">Transmembrane</keyword>
<feature type="region of interest" description="Disordered" evidence="1">
    <location>
        <begin position="90"/>
        <end position="165"/>
    </location>
</feature>
<dbReference type="Proteomes" id="UP000750711">
    <property type="component" value="Unassembled WGS sequence"/>
</dbReference>
<reference evidence="3" key="1">
    <citation type="submission" date="2021-03" db="EMBL/GenBank/DDBJ databases">
        <title>Comparative genomics and phylogenomic investigation of the class Geoglossomycetes provide insights into ecological specialization and systematics.</title>
        <authorList>
            <person name="Melie T."/>
            <person name="Pirro S."/>
            <person name="Miller A.N."/>
            <person name="Quandt A."/>
        </authorList>
    </citation>
    <scope>NUCLEOTIDE SEQUENCE</scope>
    <source>
        <strain evidence="3">CAQ_001_2017</strain>
    </source>
</reference>
<sequence>MEKRDTYVSDDGYYYTPRDLAIKWIVITSLMIGFLFFVGVAYWHAQRRVKAGLAPMRYHRWLTPRSQRRQFDPEAQGQFSFYQAHNNTYDYNMNSQAPPPYNPDLAPPPKYQPPANSTTKVDSTQPSPDGSSLGQQPVGVAASEPPPLTQPPAAVHLSGSRNPFR</sequence>
<accession>A0A9P8L984</accession>
<feature type="transmembrane region" description="Helical" evidence="2">
    <location>
        <begin position="20"/>
        <end position="43"/>
    </location>
</feature>
<gene>
    <name evidence="3" type="ORF">GP486_005446</name>
</gene>